<feature type="compositionally biased region" description="Polar residues" evidence="1">
    <location>
        <begin position="84"/>
        <end position="98"/>
    </location>
</feature>
<reference evidence="2 3" key="1">
    <citation type="submission" date="2021-07" db="EMBL/GenBank/DDBJ databases">
        <authorList>
            <person name="Palmer J.M."/>
        </authorList>
    </citation>
    <scope>NUCLEOTIDE SEQUENCE [LARGE SCALE GENOMIC DNA]</scope>
    <source>
        <strain evidence="2 3">AT_MEX2019</strain>
        <tissue evidence="2">Muscle</tissue>
    </source>
</reference>
<proteinExistence type="predicted"/>
<evidence type="ECO:0000313" key="2">
    <source>
        <dbReference type="EMBL" id="MED6257160.1"/>
    </source>
</evidence>
<gene>
    <name evidence="2" type="ORF">ATANTOWER_013082</name>
</gene>
<dbReference type="Proteomes" id="UP001345963">
    <property type="component" value="Unassembled WGS sequence"/>
</dbReference>
<evidence type="ECO:0000313" key="3">
    <source>
        <dbReference type="Proteomes" id="UP001345963"/>
    </source>
</evidence>
<evidence type="ECO:0000256" key="1">
    <source>
        <dbReference type="SAM" id="MobiDB-lite"/>
    </source>
</evidence>
<keyword evidence="3" id="KW-1185">Reference proteome</keyword>
<accession>A0ABU7C5L0</accession>
<dbReference type="EMBL" id="JAHUTI010078953">
    <property type="protein sequence ID" value="MED6257160.1"/>
    <property type="molecule type" value="Genomic_DNA"/>
</dbReference>
<name>A0ABU7C5L0_9TELE</name>
<organism evidence="2 3">
    <name type="scientific">Ataeniobius toweri</name>
    <dbReference type="NCBI Taxonomy" id="208326"/>
    <lineage>
        <taxon>Eukaryota</taxon>
        <taxon>Metazoa</taxon>
        <taxon>Chordata</taxon>
        <taxon>Craniata</taxon>
        <taxon>Vertebrata</taxon>
        <taxon>Euteleostomi</taxon>
        <taxon>Actinopterygii</taxon>
        <taxon>Neopterygii</taxon>
        <taxon>Teleostei</taxon>
        <taxon>Neoteleostei</taxon>
        <taxon>Acanthomorphata</taxon>
        <taxon>Ovalentaria</taxon>
        <taxon>Atherinomorphae</taxon>
        <taxon>Cyprinodontiformes</taxon>
        <taxon>Goodeidae</taxon>
        <taxon>Ataeniobius</taxon>
    </lineage>
</organism>
<protein>
    <submittedName>
        <fullName evidence="2">Uncharacterized protein</fullName>
    </submittedName>
</protein>
<feature type="region of interest" description="Disordered" evidence="1">
    <location>
        <begin position="81"/>
        <end position="107"/>
    </location>
</feature>
<comment type="caution">
    <text evidence="2">The sequence shown here is derived from an EMBL/GenBank/DDBJ whole genome shotgun (WGS) entry which is preliminary data.</text>
</comment>
<sequence>MKDRHVIISLFFLTEPHKQLKHLRMSGSRQLQQELCTLVRSSSRSDGADSSWEDLHFQQVISGSAIIHPETLETRRESHLLQRRGTSAGTTATSNCSGSVFWDSGSE</sequence>